<dbReference type="Pfam" id="PF12554">
    <property type="entry name" value="MOZART1"/>
    <property type="match status" value="1"/>
</dbReference>
<proteinExistence type="inferred from homology"/>
<reference evidence="6 7" key="1">
    <citation type="submission" date="2024-01" db="EMBL/GenBank/DDBJ databases">
        <title>The genome of the rayed Mediterranean limpet Patella caerulea (Linnaeus, 1758).</title>
        <authorList>
            <person name="Anh-Thu Weber A."/>
            <person name="Halstead-Nussloch G."/>
        </authorList>
    </citation>
    <scope>NUCLEOTIDE SEQUENCE [LARGE SCALE GENOMIC DNA]</scope>
    <source>
        <strain evidence="6">AATW-2023a</strain>
        <tissue evidence="6">Whole specimen</tissue>
    </source>
</reference>
<dbReference type="GO" id="GO:0005819">
    <property type="term" value="C:spindle"/>
    <property type="evidence" value="ECO:0007669"/>
    <property type="project" value="TreeGrafter"/>
</dbReference>
<dbReference type="Proteomes" id="UP001347796">
    <property type="component" value="Unassembled WGS sequence"/>
</dbReference>
<evidence type="ECO:0000256" key="3">
    <source>
        <dbReference type="ARBA" id="ARBA00022490"/>
    </source>
</evidence>
<dbReference type="InterPro" id="IPR022214">
    <property type="entry name" value="MZT1"/>
</dbReference>
<dbReference type="EMBL" id="JAZGQO010000002">
    <property type="protein sequence ID" value="KAK6190409.1"/>
    <property type="molecule type" value="Genomic_DNA"/>
</dbReference>
<evidence type="ECO:0000313" key="6">
    <source>
        <dbReference type="EMBL" id="KAK6190409.1"/>
    </source>
</evidence>
<comment type="similarity">
    <text evidence="2">Belongs to the MOZART1 family.</text>
</comment>
<dbReference type="PANTHER" id="PTHR28520">
    <property type="entry name" value="MITOTIC-SPINDLE ORGANIZING PROTEIN 1"/>
    <property type="match status" value="1"/>
</dbReference>
<comment type="subcellular location">
    <subcellularLocation>
        <location evidence="1">Cytoplasm</location>
        <location evidence="1">Cytoskeleton</location>
        <location evidence="1">Microtubule organizing center</location>
    </subcellularLocation>
</comment>
<evidence type="ECO:0000313" key="5">
    <source>
        <dbReference type="EMBL" id="KAK6183968.1"/>
    </source>
</evidence>
<name>A0AAN8KBX7_PATCE</name>
<dbReference type="GO" id="GO:0051415">
    <property type="term" value="P:microtubule nucleation by interphase microtubule organizing center"/>
    <property type="evidence" value="ECO:0007669"/>
    <property type="project" value="TreeGrafter"/>
</dbReference>
<comment type="caution">
    <text evidence="6">The sequence shown here is derived from an EMBL/GenBank/DDBJ whole genome shotgun (WGS) entry which is preliminary data.</text>
</comment>
<gene>
    <name evidence="6" type="ORF">SNE40_002288</name>
    <name evidence="5" type="ORF">SNE40_006524</name>
</gene>
<keyword evidence="7" id="KW-1185">Reference proteome</keyword>
<keyword evidence="4" id="KW-0206">Cytoskeleton</keyword>
<evidence type="ECO:0000256" key="1">
    <source>
        <dbReference type="ARBA" id="ARBA00004267"/>
    </source>
</evidence>
<evidence type="ECO:0000313" key="7">
    <source>
        <dbReference type="Proteomes" id="UP001347796"/>
    </source>
</evidence>
<dbReference type="EMBL" id="JAZGQO010000006">
    <property type="protein sequence ID" value="KAK6183968.1"/>
    <property type="molecule type" value="Genomic_DNA"/>
</dbReference>
<evidence type="ECO:0000256" key="2">
    <source>
        <dbReference type="ARBA" id="ARBA00011015"/>
    </source>
</evidence>
<accession>A0AAN8KBX7</accession>
<sequence>MADSSKPRISSARETMETLMEISSLLNTGLDEETLATCVRLCESGVNPEALALVIKELRRESAAIKENESSQQSTTFS</sequence>
<dbReference type="GO" id="GO:0005813">
    <property type="term" value="C:centrosome"/>
    <property type="evidence" value="ECO:0007669"/>
    <property type="project" value="TreeGrafter"/>
</dbReference>
<dbReference type="GO" id="GO:0033566">
    <property type="term" value="P:gamma-tubulin complex localization"/>
    <property type="evidence" value="ECO:0007669"/>
    <property type="project" value="InterPro"/>
</dbReference>
<dbReference type="GO" id="GO:0090307">
    <property type="term" value="P:mitotic spindle assembly"/>
    <property type="evidence" value="ECO:0007669"/>
    <property type="project" value="TreeGrafter"/>
</dbReference>
<keyword evidence="3" id="KW-0963">Cytoplasm</keyword>
<dbReference type="AlphaFoldDB" id="A0AAN8KBX7"/>
<dbReference type="GO" id="GO:0000931">
    <property type="term" value="C:gamma-tubulin ring complex"/>
    <property type="evidence" value="ECO:0007669"/>
    <property type="project" value="InterPro"/>
</dbReference>
<organism evidence="6 7">
    <name type="scientific">Patella caerulea</name>
    <name type="common">Rayed Mediterranean limpet</name>
    <dbReference type="NCBI Taxonomy" id="87958"/>
    <lineage>
        <taxon>Eukaryota</taxon>
        <taxon>Metazoa</taxon>
        <taxon>Spiralia</taxon>
        <taxon>Lophotrochozoa</taxon>
        <taxon>Mollusca</taxon>
        <taxon>Gastropoda</taxon>
        <taxon>Patellogastropoda</taxon>
        <taxon>Patelloidea</taxon>
        <taxon>Patellidae</taxon>
        <taxon>Patella</taxon>
    </lineage>
</organism>
<evidence type="ECO:0008006" key="8">
    <source>
        <dbReference type="Google" id="ProtNLM"/>
    </source>
</evidence>
<evidence type="ECO:0000256" key="4">
    <source>
        <dbReference type="ARBA" id="ARBA00023212"/>
    </source>
</evidence>
<protein>
    <recommendedName>
        <fullName evidence="8">Mitotic-spindle organizing protein 1</fullName>
    </recommendedName>
</protein>
<dbReference type="GO" id="GO:0031021">
    <property type="term" value="C:interphase microtubule organizing center"/>
    <property type="evidence" value="ECO:0007669"/>
    <property type="project" value="TreeGrafter"/>
</dbReference>
<dbReference type="PANTHER" id="PTHR28520:SF2">
    <property type="entry name" value="MITOTIC-SPINDLE ORGANIZING PROTEIN 1"/>
    <property type="match status" value="1"/>
</dbReference>